<keyword evidence="1" id="KW-0732">Signal</keyword>
<evidence type="ECO:0000256" key="1">
    <source>
        <dbReference type="SAM" id="SignalP"/>
    </source>
</evidence>
<feature type="chain" id="PRO_5003993468" evidence="1">
    <location>
        <begin position="23"/>
        <end position="220"/>
    </location>
</feature>
<dbReference type="OrthoDB" id="1428633at2"/>
<organism evidence="2 3">
    <name type="scientific">Fulvivirga imtechensis AK7</name>
    <dbReference type="NCBI Taxonomy" id="1237149"/>
    <lineage>
        <taxon>Bacteria</taxon>
        <taxon>Pseudomonadati</taxon>
        <taxon>Bacteroidota</taxon>
        <taxon>Cytophagia</taxon>
        <taxon>Cytophagales</taxon>
        <taxon>Fulvivirgaceae</taxon>
        <taxon>Fulvivirga</taxon>
    </lineage>
</organism>
<gene>
    <name evidence="2" type="ORF">C900_01094</name>
</gene>
<evidence type="ECO:0000313" key="3">
    <source>
        <dbReference type="Proteomes" id="UP000011135"/>
    </source>
</evidence>
<name>L8JVA6_9BACT</name>
<dbReference type="RefSeq" id="WP_009578766.1">
    <property type="nucleotide sequence ID" value="NZ_AMZN01000015.1"/>
</dbReference>
<dbReference type="AlphaFoldDB" id="L8JVA6"/>
<feature type="signal peptide" evidence="1">
    <location>
        <begin position="1"/>
        <end position="22"/>
    </location>
</feature>
<keyword evidence="3" id="KW-1185">Reference proteome</keyword>
<comment type="caution">
    <text evidence="2">The sequence shown here is derived from an EMBL/GenBank/DDBJ whole genome shotgun (WGS) entry which is preliminary data.</text>
</comment>
<protein>
    <submittedName>
        <fullName evidence="2">Uncharacterized protein</fullName>
    </submittedName>
</protein>
<dbReference type="PROSITE" id="PS51257">
    <property type="entry name" value="PROKAR_LIPOPROTEIN"/>
    <property type="match status" value="1"/>
</dbReference>
<reference evidence="2 3" key="1">
    <citation type="submission" date="2012-12" db="EMBL/GenBank/DDBJ databases">
        <title>Genome assembly of Fulvivirga imtechensis AK7.</title>
        <authorList>
            <person name="Nupur N."/>
            <person name="Khatri I."/>
            <person name="Kumar R."/>
            <person name="Subramanian S."/>
            <person name="Pinnaka A."/>
        </authorList>
    </citation>
    <scope>NUCLEOTIDE SEQUENCE [LARGE SCALE GENOMIC DNA]</scope>
    <source>
        <strain evidence="2 3">AK7</strain>
    </source>
</reference>
<dbReference type="EMBL" id="AMZN01000015">
    <property type="protein sequence ID" value="ELR72715.1"/>
    <property type="molecule type" value="Genomic_DNA"/>
</dbReference>
<dbReference type="Proteomes" id="UP000011135">
    <property type="component" value="Unassembled WGS sequence"/>
</dbReference>
<sequence>MKSTMRILYIIILLVTISSCQSQPTAKYANKLDGCLNLNDIELLNSLADKFESHIKETYELSSTESYKRYLKDLSTGDLPKNFFRYPAFKQDMNRFRNSEFYKRTWVKTSNFDEESIIEVPPTVVNGKVRQQEAYDPIVIDPAGKYVNCLSKSIESKAMNDYMDVVKAGIDISPGLVAQALYENLSEEELDNSLTRLIIAINFHYQIGLMITYENKRIIK</sequence>
<evidence type="ECO:0000313" key="2">
    <source>
        <dbReference type="EMBL" id="ELR72715.1"/>
    </source>
</evidence>
<proteinExistence type="predicted"/>
<accession>L8JVA6</accession>